<dbReference type="InterPro" id="IPR006938">
    <property type="entry name" value="DUF624"/>
</dbReference>
<dbReference type="AlphaFoldDB" id="A0A1S8L0S8"/>
<dbReference type="RefSeq" id="WP_077833373.1">
    <property type="nucleotide sequence ID" value="NZ_CP096983.1"/>
</dbReference>
<dbReference type="EMBL" id="CP096983">
    <property type="protein sequence ID" value="URZ11053.1"/>
    <property type="molecule type" value="Genomic_DNA"/>
</dbReference>
<reference evidence="1 2" key="1">
    <citation type="submission" date="2022-04" db="EMBL/GenBank/DDBJ databases">
        <title>Genome sequence of C. roseum typestrain.</title>
        <authorList>
            <person name="Poehlein A."/>
            <person name="Schoch T."/>
            <person name="Duerre P."/>
            <person name="Daniel R."/>
        </authorList>
    </citation>
    <scope>NUCLEOTIDE SEQUENCE [LARGE SCALE GENOMIC DNA]</scope>
    <source>
        <strain evidence="1 2">DSM 7320</strain>
    </source>
</reference>
<gene>
    <name evidence="1" type="ORF">CROST_017690</name>
</gene>
<dbReference type="Pfam" id="PF04854">
    <property type="entry name" value="DUF624"/>
    <property type="match status" value="1"/>
</dbReference>
<organism evidence="1 2">
    <name type="scientific">Clostridium felsineum</name>
    <dbReference type="NCBI Taxonomy" id="36839"/>
    <lineage>
        <taxon>Bacteria</taxon>
        <taxon>Bacillati</taxon>
        <taxon>Bacillota</taxon>
        <taxon>Clostridia</taxon>
        <taxon>Eubacteriales</taxon>
        <taxon>Clostridiaceae</taxon>
        <taxon>Clostridium</taxon>
    </lineage>
</organism>
<proteinExistence type="predicted"/>
<dbReference type="Proteomes" id="UP000190951">
    <property type="component" value="Chromosome"/>
</dbReference>
<dbReference type="KEGG" id="crw:CROST_017690"/>
<evidence type="ECO:0000313" key="2">
    <source>
        <dbReference type="Proteomes" id="UP000190951"/>
    </source>
</evidence>
<keyword evidence="2" id="KW-1185">Reference proteome</keyword>
<evidence type="ECO:0000313" key="1">
    <source>
        <dbReference type="EMBL" id="URZ11053.1"/>
    </source>
</evidence>
<sequence length="226" mass="26019">MIKPFYELKLYTVFDHIYLFFISSLLFIIVNIPFIMFLYMNYVTGSFLLGVYVSAILIGPALLAVISVMVNAVVNGEFHKVAGKFFKSYKENFFEGIYYFAVVAVIMYMLNFDRLNIARLIGYNIKAVSIIFLIAEVIVIFFSIMLFLVVSRFYIKAKQAIKLSIFYSVKNFKNIMLSSALVIVLGYIVTYVNAFFIILSTGAVYAVVFLLKNSLIEIEEKYYKNK</sequence>
<accession>A0A1S8L0S8</accession>
<dbReference type="STRING" id="84029.CROST_33800"/>
<protein>
    <submittedName>
        <fullName evidence="1">Uncharacterized protein</fullName>
    </submittedName>
</protein>
<name>A0A1S8L0S8_9CLOT</name>